<reference evidence="2 3" key="1">
    <citation type="submission" date="2021-06" db="EMBL/GenBank/DDBJ databases">
        <title>Caerostris extrusa draft genome.</title>
        <authorList>
            <person name="Kono N."/>
            <person name="Arakawa K."/>
        </authorList>
    </citation>
    <scope>NUCLEOTIDE SEQUENCE [LARGE SCALE GENOMIC DNA]</scope>
</reference>
<name>A0AAV4MQ30_CAEEX</name>
<proteinExistence type="predicted"/>
<evidence type="ECO:0000313" key="2">
    <source>
        <dbReference type="EMBL" id="GIX73995.1"/>
    </source>
</evidence>
<comment type="caution">
    <text evidence="2">The sequence shown here is derived from an EMBL/GenBank/DDBJ whole genome shotgun (WGS) entry which is preliminary data.</text>
</comment>
<evidence type="ECO:0000313" key="3">
    <source>
        <dbReference type="Proteomes" id="UP001054945"/>
    </source>
</evidence>
<gene>
    <name evidence="2" type="ORF">CEXT_229921</name>
</gene>
<keyword evidence="3" id="KW-1185">Reference proteome</keyword>
<feature type="region of interest" description="Disordered" evidence="1">
    <location>
        <begin position="44"/>
        <end position="69"/>
    </location>
</feature>
<evidence type="ECO:0000256" key="1">
    <source>
        <dbReference type="SAM" id="MobiDB-lite"/>
    </source>
</evidence>
<sequence>MRVVHTSHKCIYTADFVQIASIINHGDDHDENVLVDDALEHVHGVDGHDDGVHGGVPHDDEHDGRWNEA</sequence>
<dbReference type="AlphaFoldDB" id="A0AAV4MQ30"/>
<dbReference type="EMBL" id="BPLR01002461">
    <property type="protein sequence ID" value="GIX73995.1"/>
    <property type="molecule type" value="Genomic_DNA"/>
</dbReference>
<dbReference type="Proteomes" id="UP001054945">
    <property type="component" value="Unassembled WGS sequence"/>
</dbReference>
<protein>
    <submittedName>
        <fullName evidence="2">Uncharacterized protein</fullName>
    </submittedName>
</protein>
<accession>A0AAV4MQ30</accession>
<organism evidence="2 3">
    <name type="scientific">Caerostris extrusa</name>
    <name type="common">Bark spider</name>
    <name type="synonym">Caerostris bankana</name>
    <dbReference type="NCBI Taxonomy" id="172846"/>
    <lineage>
        <taxon>Eukaryota</taxon>
        <taxon>Metazoa</taxon>
        <taxon>Ecdysozoa</taxon>
        <taxon>Arthropoda</taxon>
        <taxon>Chelicerata</taxon>
        <taxon>Arachnida</taxon>
        <taxon>Araneae</taxon>
        <taxon>Araneomorphae</taxon>
        <taxon>Entelegynae</taxon>
        <taxon>Araneoidea</taxon>
        <taxon>Araneidae</taxon>
        <taxon>Caerostris</taxon>
    </lineage>
</organism>